<sequence length="77" mass="8596">MTYLTPSEPSLQATIIDFNAEGVITKEMDKAKVNVWKSDTRTCMRMMLKPGWTWSACIGSNMTGQPTVCPGHHFGFL</sequence>
<evidence type="ECO:0000313" key="1">
    <source>
        <dbReference type="EMBL" id="GMH82589.1"/>
    </source>
</evidence>
<dbReference type="Proteomes" id="UP001162640">
    <property type="component" value="Unassembled WGS sequence"/>
</dbReference>
<accession>A0A9W7B2B6</accession>
<name>A0A9W7B2B6_9STRA</name>
<proteinExistence type="predicted"/>
<organism evidence="1 2">
    <name type="scientific">Triparma laevis f. inornata</name>
    <dbReference type="NCBI Taxonomy" id="1714386"/>
    <lineage>
        <taxon>Eukaryota</taxon>
        <taxon>Sar</taxon>
        <taxon>Stramenopiles</taxon>
        <taxon>Ochrophyta</taxon>
        <taxon>Bolidophyceae</taxon>
        <taxon>Parmales</taxon>
        <taxon>Triparmaceae</taxon>
        <taxon>Triparma</taxon>
    </lineage>
</organism>
<dbReference type="EMBL" id="BLQM01000316">
    <property type="protein sequence ID" value="GMH82589.1"/>
    <property type="molecule type" value="Genomic_DNA"/>
</dbReference>
<gene>
    <name evidence="1" type="ORF">TL16_g09308</name>
</gene>
<protein>
    <submittedName>
        <fullName evidence="1">Uncharacterized protein</fullName>
    </submittedName>
</protein>
<reference evidence="2" key="1">
    <citation type="journal article" date="2023" name="Commun. Biol.">
        <title>Genome analysis of Parmales, the sister group of diatoms, reveals the evolutionary specialization of diatoms from phago-mixotrophs to photoautotrophs.</title>
        <authorList>
            <person name="Ban H."/>
            <person name="Sato S."/>
            <person name="Yoshikawa S."/>
            <person name="Yamada K."/>
            <person name="Nakamura Y."/>
            <person name="Ichinomiya M."/>
            <person name="Sato N."/>
            <person name="Blanc-Mathieu R."/>
            <person name="Endo H."/>
            <person name="Kuwata A."/>
            <person name="Ogata H."/>
        </authorList>
    </citation>
    <scope>NUCLEOTIDE SEQUENCE [LARGE SCALE GENOMIC DNA]</scope>
</reference>
<comment type="caution">
    <text evidence="1">The sequence shown here is derived from an EMBL/GenBank/DDBJ whole genome shotgun (WGS) entry which is preliminary data.</text>
</comment>
<evidence type="ECO:0000313" key="2">
    <source>
        <dbReference type="Proteomes" id="UP001162640"/>
    </source>
</evidence>
<dbReference type="AlphaFoldDB" id="A0A9W7B2B6"/>